<accession>A0A657LN04</accession>
<comment type="caution">
    <text evidence="2">The sequence shown here is derived from an EMBL/GenBank/DDBJ whole genome shotgun (WGS) entry which is preliminary data.</text>
</comment>
<evidence type="ECO:0000313" key="3">
    <source>
        <dbReference type="Proteomes" id="UP000182661"/>
    </source>
</evidence>
<evidence type="ECO:0000313" key="2">
    <source>
        <dbReference type="EMBL" id="OJF92784.1"/>
    </source>
</evidence>
<dbReference type="AlphaFoldDB" id="A0A657LN04"/>
<reference evidence="2 3" key="1">
    <citation type="submission" date="2016-02" db="EMBL/GenBank/DDBJ databases">
        <title>Genome sequencing of a beta-galactosidase producing bacteria Rhizobium sp. 59.</title>
        <authorList>
            <person name="Wang D."/>
            <person name="Kot W."/>
            <person name="Qin Y."/>
            <person name="Hansen L."/>
            <person name="Naqvi K."/>
            <person name="Rensing C."/>
        </authorList>
    </citation>
    <scope>NUCLEOTIDE SEQUENCE [LARGE SCALE GENOMIC DNA]</scope>
    <source>
        <strain evidence="2 3">59</strain>
    </source>
</reference>
<keyword evidence="3" id="KW-1185">Reference proteome</keyword>
<dbReference type="OrthoDB" id="9770450at2"/>
<dbReference type="InterPro" id="IPR006429">
    <property type="entry name" value="Phage_lambda_portal"/>
</dbReference>
<protein>
    <submittedName>
        <fullName evidence="2">Phage portal protein</fullName>
    </submittedName>
</protein>
<feature type="region of interest" description="Disordered" evidence="1">
    <location>
        <begin position="472"/>
        <end position="504"/>
    </location>
</feature>
<dbReference type="NCBIfam" id="TIGR01539">
    <property type="entry name" value="portal_lambda"/>
    <property type="match status" value="1"/>
</dbReference>
<dbReference type="GO" id="GO:0005198">
    <property type="term" value="F:structural molecule activity"/>
    <property type="evidence" value="ECO:0007669"/>
    <property type="project" value="InterPro"/>
</dbReference>
<sequence>MGWLNSFLRRGTSGPVVVRARLEGAMSQRRLRGWQPPLENINSLVASGGPRLLARSRELVVTNGYAANACEAFASNLVGDGIKPSSLIEDPTLRDQVQRLWLAWTDEADADGLTDFYGLQAMVAREMFVAGECFVRMRPRRAEDGLLVPIQLQLLQSEMLPFEKTETAANGNRIRCGIEFDAIGRRQAYHFRRRHPGDSTDQGAFTSETVRVPAGDVLHIYRPIDAGQIRGLPHVAPAMVRLFLLDQYDDAELDRKKTAAMFAGFITKTAPEEQLMGEIEATDDSGATVSLEPGTLQVLLPGEDVKFSSPADVGGGYEAFQYRTLLSVSASLGLPYHLVTGDVRQANYSSLRAELVEFRRRVEQLQHGVVAHQLCRPVWARWLETAVLSGALEIPDFARSAARYRPVNWIPPRWDWVDPLKDIQAQVLAMEAGIVSRRKVVQATGYDVEEIDRENATDAARVAALGLHYRTSPGETQGARATPAQLPDAGGDAGAGTNDTSEQE</sequence>
<dbReference type="EMBL" id="LSRP01000112">
    <property type="protein sequence ID" value="OJF92784.1"/>
    <property type="molecule type" value="Genomic_DNA"/>
</dbReference>
<proteinExistence type="predicted"/>
<name>A0A657LN04_9HYPH</name>
<gene>
    <name evidence="2" type="ORF">AX760_22110</name>
</gene>
<dbReference type="Proteomes" id="UP000182661">
    <property type="component" value="Unassembled WGS sequence"/>
</dbReference>
<dbReference type="GO" id="GO:0019068">
    <property type="term" value="P:virion assembly"/>
    <property type="evidence" value="ECO:0007669"/>
    <property type="project" value="InterPro"/>
</dbReference>
<dbReference type="Pfam" id="PF05136">
    <property type="entry name" value="Phage_portal_2"/>
    <property type="match status" value="1"/>
</dbReference>
<organism evidence="2 3">
    <name type="scientific">Pararhizobium antarcticum</name>
    <dbReference type="NCBI Taxonomy" id="1798805"/>
    <lineage>
        <taxon>Bacteria</taxon>
        <taxon>Pseudomonadati</taxon>
        <taxon>Pseudomonadota</taxon>
        <taxon>Alphaproteobacteria</taxon>
        <taxon>Hyphomicrobiales</taxon>
        <taxon>Rhizobiaceae</taxon>
        <taxon>Rhizobium/Agrobacterium group</taxon>
        <taxon>Pararhizobium</taxon>
    </lineage>
</organism>
<evidence type="ECO:0000256" key="1">
    <source>
        <dbReference type="SAM" id="MobiDB-lite"/>
    </source>
</evidence>
<dbReference type="RefSeq" id="WP_071834753.1">
    <property type="nucleotide sequence ID" value="NZ_LSRP01000112.1"/>
</dbReference>